<dbReference type="OrthoDB" id="1401214at2759"/>
<organism evidence="1 2">
    <name type="scientific">Kingdonia uniflora</name>
    <dbReference type="NCBI Taxonomy" id="39325"/>
    <lineage>
        <taxon>Eukaryota</taxon>
        <taxon>Viridiplantae</taxon>
        <taxon>Streptophyta</taxon>
        <taxon>Embryophyta</taxon>
        <taxon>Tracheophyta</taxon>
        <taxon>Spermatophyta</taxon>
        <taxon>Magnoliopsida</taxon>
        <taxon>Ranunculales</taxon>
        <taxon>Circaeasteraceae</taxon>
        <taxon>Kingdonia</taxon>
    </lineage>
</organism>
<evidence type="ECO:0000313" key="1">
    <source>
        <dbReference type="EMBL" id="KAF6159193.1"/>
    </source>
</evidence>
<sequence length="77" mass="8610">MLTAFLDFQAPEFFAAYPQENQTGEYSCRIVCGVLVGIEDQLSDELLAQLEIRGTNNAKELLEQLQFFHIVASLSLA</sequence>
<dbReference type="AlphaFoldDB" id="A0A7J7MWD2"/>
<accession>A0A7J7MWD2</accession>
<protein>
    <submittedName>
        <fullName evidence="1">Uncharacterized protein</fullName>
    </submittedName>
</protein>
<reference evidence="1 2" key="1">
    <citation type="journal article" date="2020" name="IScience">
        <title>Genome Sequencing of the Endangered Kingdonia uniflora (Circaeasteraceae, Ranunculales) Reveals Potential Mechanisms of Evolutionary Specialization.</title>
        <authorList>
            <person name="Sun Y."/>
            <person name="Deng T."/>
            <person name="Zhang A."/>
            <person name="Moore M.J."/>
            <person name="Landis J.B."/>
            <person name="Lin N."/>
            <person name="Zhang H."/>
            <person name="Zhang X."/>
            <person name="Huang J."/>
            <person name="Zhang X."/>
            <person name="Sun H."/>
            <person name="Wang H."/>
        </authorList>
    </citation>
    <scope>NUCLEOTIDE SEQUENCE [LARGE SCALE GENOMIC DNA]</scope>
    <source>
        <strain evidence="1">TB1705</strain>
        <tissue evidence="1">Leaf</tissue>
    </source>
</reference>
<dbReference type="Proteomes" id="UP000541444">
    <property type="component" value="Unassembled WGS sequence"/>
</dbReference>
<evidence type="ECO:0000313" key="2">
    <source>
        <dbReference type="Proteomes" id="UP000541444"/>
    </source>
</evidence>
<dbReference type="Gene3D" id="1.10.1200.220">
    <property type="match status" value="1"/>
</dbReference>
<name>A0A7J7MWD2_9MAGN</name>
<proteinExistence type="predicted"/>
<dbReference type="EMBL" id="JACGCM010001204">
    <property type="protein sequence ID" value="KAF6159193.1"/>
    <property type="molecule type" value="Genomic_DNA"/>
</dbReference>
<gene>
    <name evidence="1" type="ORF">GIB67_032810</name>
</gene>
<keyword evidence="2" id="KW-1185">Reference proteome</keyword>
<comment type="caution">
    <text evidence="1">The sequence shown here is derived from an EMBL/GenBank/DDBJ whole genome shotgun (WGS) entry which is preliminary data.</text>
</comment>